<dbReference type="Proteomes" id="UP000325902">
    <property type="component" value="Unassembled WGS sequence"/>
</dbReference>
<evidence type="ECO:0000313" key="2">
    <source>
        <dbReference type="EMBL" id="KAB2573641.1"/>
    </source>
</evidence>
<name>A0A5N5D7N6_9PEZI</name>
<sequence>MDAPIYEDDLTTIHGRHAAPLVRLRDRTATDVIALSTAVTEERLQAALADLNDVATIIDDMFVDGEIEDPDIPFGELRLAWIGGLKLSGSAADLGFGGDEEEDDIHSYPTNGMHPYDYSDDDDTDGDTDVDDASSSGYSDSGVDSLSLMELASKCATTTFTDLRHLYALHYAIHIHRLDRLLLRLPPGIFTPVDAATSGVFSTAPSALGGPHRPEPIRQPPPPPPGAVIADKAYEYSIGGAGAPLSEQKEAEYARVLADEIARVAEYKQAVVGVLVREIAGCGGVGVVM</sequence>
<protein>
    <submittedName>
        <fullName evidence="2">Uncharacterized protein</fullName>
    </submittedName>
</protein>
<proteinExistence type="predicted"/>
<feature type="region of interest" description="Disordered" evidence="1">
    <location>
        <begin position="98"/>
        <end position="142"/>
    </location>
</feature>
<evidence type="ECO:0000313" key="3">
    <source>
        <dbReference type="Proteomes" id="UP000325902"/>
    </source>
</evidence>
<feature type="compositionally biased region" description="Acidic residues" evidence="1">
    <location>
        <begin position="118"/>
        <end position="132"/>
    </location>
</feature>
<gene>
    <name evidence="2" type="ORF">DBV05_g7727</name>
</gene>
<dbReference type="EMBL" id="VCHE01000055">
    <property type="protein sequence ID" value="KAB2573641.1"/>
    <property type="molecule type" value="Genomic_DNA"/>
</dbReference>
<evidence type="ECO:0000256" key="1">
    <source>
        <dbReference type="SAM" id="MobiDB-lite"/>
    </source>
</evidence>
<feature type="compositionally biased region" description="Low complexity" evidence="1">
    <location>
        <begin position="133"/>
        <end position="142"/>
    </location>
</feature>
<accession>A0A5N5D7N6</accession>
<keyword evidence="3" id="KW-1185">Reference proteome</keyword>
<comment type="caution">
    <text evidence="2">The sequence shown here is derived from an EMBL/GenBank/DDBJ whole genome shotgun (WGS) entry which is preliminary data.</text>
</comment>
<dbReference type="AlphaFoldDB" id="A0A5N5D7N6"/>
<reference evidence="2 3" key="1">
    <citation type="journal article" date="2019" name="Sci. Rep.">
        <title>A multi-omics analysis of the grapevine pathogen Lasiodiplodia theobromae reveals that temperature affects the expression of virulence- and pathogenicity-related genes.</title>
        <authorList>
            <person name="Felix C."/>
            <person name="Meneses R."/>
            <person name="Goncalves M.F.M."/>
            <person name="Tilleman L."/>
            <person name="Duarte A.S."/>
            <person name="Jorrin-Novo J.V."/>
            <person name="Van de Peer Y."/>
            <person name="Deforce D."/>
            <person name="Van Nieuwerburgh F."/>
            <person name="Esteves A.C."/>
            <person name="Alves A."/>
        </authorList>
    </citation>
    <scope>NUCLEOTIDE SEQUENCE [LARGE SCALE GENOMIC DNA]</scope>
    <source>
        <strain evidence="2 3">LA-SOL3</strain>
    </source>
</reference>
<dbReference type="OrthoDB" id="10521462at2759"/>
<organism evidence="2 3">
    <name type="scientific">Lasiodiplodia theobromae</name>
    <dbReference type="NCBI Taxonomy" id="45133"/>
    <lineage>
        <taxon>Eukaryota</taxon>
        <taxon>Fungi</taxon>
        <taxon>Dikarya</taxon>
        <taxon>Ascomycota</taxon>
        <taxon>Pezizomycotina</taxon>
        <taxon>Dothideomycetes</taxon>
        <taxon>Dothideomycetes incertae sedis</taxon>
        <taxon>Botryosphaeriales</taxon>
        <taxon>Botryosphaeriaceae</taxon>
        <taxon>Lasiodiplodia</taxon>
    </lineage>
</organism>